<dbReference type="Proteomes" id="UP000008810">
    <property type="component" value="Chromosome 4"/>
</dbReference>
<name>A0A2K2CNM7_BRADI</name>
<proteinExistence type="predicted"/>
<protein>
    <submittedName>
        <fullName evidence="1 2">Uncharacterized protein</fullName>
    </submittedName>
</protein>
<dbReference type="InParanoid" id="A0A2K2CNM7"/>
<reference evidence="1" key="2">
    <citation type="submission" date="2017-06" db="EMBL/GenBank/DDBJ databases">
        <title>WGS assembly of Brachypodium distachyon.</title>
        <authorList>
            <consortium name="The International Brachypodium Initiative"/>
            <person name="Lucas S."/>
            <person name="Harmon-Smith M."/>
            <person name="Lail K."/>
            <person name="Tice H."/>
            <person name="Grimwood J."/>
            <person name="Bruce D."/>
            <person name="Barry K."/>
            <person name="Shu S."/>
            <person name="Lindquist E."/>
            <person name="Wang M."/>
            <person name="Pitluck S."/>
            <person name="Vogel J.P."/>
            <person name="Garvin D.F."/>
            <person name="Mockler T.C."/>
            <person name="Schmutz J."/>
            <person name="Rokhsar D."/>
            <person name="Bevan M.W."/>
        </authorList>
    </citation>
    <scope>NUCLEOTIDE SEQUENCE</scope>
    <source>
        <strain evidence="1">Bd21</strain>
    </source>
</reference>
<dbReference type="EnsemblPlants" id="PNT63626">
    <property type="protein sequence ID" value="PNT63626"/>
    <property type="gene ID" value="BRADI_4g18833v3"/>
</dbReference>
<sequence length="57" mass="6670">MIAVNDDDIIRNLMSCCFGKSRDRYSSKNVQILTYRILGNFAGSHCFKWREVLPKEE</sequence>
<evidence type="ECO:0000313" key="1">
    <source>
        <dbReference type="EMBL" id="PNT63626.1"/>
    </source>
</evidence>
<dbReference type="EMBL" id="CM000883">
    <property type="protein sequence ID" value="PNT63626.1"/>
    <property type="molecule type" value="Genomic_DNA"/>
</dbReference>
<dbReference type="Gramene" id="PNT63626">
    <property type="protein sequence ID" value="PNT63626"/>
    <property type="gene ID" value="BRADI_4g18833v3"/>
</dbReference>
<reference evidence="2" key="3">
    <citation type="submission" date="2018-08" db="UniProtKB">
        <authorList>
            <consortium name="EnsemblPlants"/>
        </authorList>
    </citation>
    <scope>IDENTIFICATION</scope>
    <source>
        <strain evidence="2">cv. Bd21</strain>
    </source>
</reference>
<reference evidence="1 2" key="1">
    <citation type="journal article" date="2010" name="Nature">
        <title>Genome sequencing and analysis of the model grass Brachypodium distachyon.</title>
        <authorList>
            <consortium name="International Brachypodium Initiative"/>
        </authorList>
    </citation>
    <scope>NUCLEOTIDE SEQUENCE [LARGE SCALE GENOMIC DNA]</scope>
    <source>
        <strain evidence="1 2">Bd21</strain>
    </source>
</reference>
<keyword evidence="3" id="KW-1185">Reference proteome</keyword>
<gene>
    <name evidence="1" type="ORF">BRADI_4g18833v3</name>
</gene>
<dbReference type="AlphaFoldDB" id="A0A2K2CNM7"/>
<accession>A0A2K2CNM7</accession>
<evidence type="ECO:0000313" key="3">
    <source>
        <dbReference type="Proteomes" id="UP000008810"/>
    </source>
</evidence>
<organism evidence="1">
    <name type="scientific">Brachypodium distachyon</name>
    <name type="common">Purple false brome</name>
    <name type="synonym">Trachynia distachya</name>
    <dbReference type="NCBI Taxonomy" id="15368"/>
    <lineage>
        <taxon>Eukaryota</taxon>
        <taxon>Viridiplantae</taxon>
        <taxon>Streptophyta</taxon>
        <taxon>Embryophyta</taxon>
        <taxon>Tracheophyta</taxon>
        <taxon>Spermatophyta</taxon>
        <taxon>Magnoliopsida</taxon>
        <taxon>Liliopsida</taxon>
        <taxon>Poales</taxon>
        <taxon>Poaceae</taxon>
        <taxon>BOP clade</taxon>
        <taxon>Pooideae</taxon>
        <taxon>Stipodae</taxon>
        <taxon>Brachypodieae</taxon>
        <taxon>Brachypodium</taxon>
    </lineage>
</organism>
<evidence type="ECO:0000313" key="2">
    <source>
        <dbReference type="EnsemblPlants" id="PNT63626"/>
    </source>
</evidence>